<proteinExistence type="predicted"/>
<protein>
    <submittedName>
        <fullName evidence="2">Cyclase</fullName>
    </submittedName>
</protein>
<reference evidence="2" key="1">
    <citation type="journal article" date="2014" name="Int. J. Syst. Evol. Microbiol.">
        <title>Complete genome sequence of Corynebacterium casei LMG S-19264T (=DSM 44701T), isolated from a smear-ripened cheese.</title>
        <authorList>
            <consortium name="US DOE Joint Genome Institute (JGI-PGF)"/>
            <person name="Walter F."/>
            <person name="Albersmeier A."/>
            <person name="Kalinowski J."/>
            <person name="Ruckert C."/>
        </authorList>
    </citation>
    <scope>NUCLEOTIDE SEQUENCE</scope>
    <source>
        <strain evidence="2">JCM 4815</strain>
    </source>
</reference>
<dbReference type="AlphaFoldDB" id="A0A918UR37"/>
<dbReference type="InterPro" id="IPR023393">
    <property type="entry name" value="START-like_dom_sf"/>
</dbReference>
<keyword evidence="3" id="KW-1185">Reference proteome</keyword>
<dbReference type="RefSeq" id="WP_189863847.1">
    <property type="nucleotide sequence ID" value="NZ_BMVW01000013.1"/>
</dbReference>
<dbReference type="Proteomes" id="UP000622166">
    <property type="component" value="Unassembled WGS sequence"/>
</dbReference>
<evidence type="ECO:0000259" key="1">
    <source>
        <dbReference type="Pfam" id="PF03364"/>
    </source>
</evidence>
<gene>
    <name evidence="2" type="ORF">GCM10010365_56140</name>
</gene>
<sequence>MRHVVLEALVPGERAETVLDGISRFERYPRLAPHVRAAVVHTGPPAARGSSSWELYFRSGLLRWTETEEFDRERLRITFRQTDGDFDAFTGCWTLRQSGDDCALRFDAEFDFGIPSMEGILDPIAERVIKETVAWTVTGMFAGTTLGEEIGTAAPRARP</sequence>
<comment type="caution">
    <text evidence="2">The sequence shown here is derived from an EMBL/GenBank/DDBJ whole genome shotgun (WGS) entry which is preliminary data.</text>
</comment>
<dbReference type="Pfam" id="PF03364">
    <property type="entry name" value="Polyketide_cyc"/>
    <property type="match status" value="1"/>
</dbReference>
<dbReference type="Gene3D" id="3.30.530.20">
    <property type="match status" value="1"/>
</dbReference>
<evidence type="ECO:0000313" key="2">
    <source>
        <dbReference type="EMBL" id="GGZ28501.1"/>
    </source>
</evidence>
<reference evidence="2" key="2">
    <citation type="submission" date="2020-09" db="EMBL/GenBank/DDBJ databases">
        <authorList>
            <person name="Sun Q."/>
            <person name="Ohkuma M."/>
        </authorList>
    </citation>
    <scope>NUCLEOTIDE SEQUENCE</scope>
    <source>
        <strain evidence="2">JCM 4815</strain>
    </source>
</reference>
<dbReference type="SUPFAM" id="SSF55961">
    <property type="entry name" value="Bet v1-like"/>
    <property type="match status" value="1"/>
</dbReference>
<organism evidence="2 3">
    <name type="scientific">Streptomyces poonensis</name>
    <dbReference type="NCBI Taxonomy" id="68255"/>
    <lineage>
        <taxon>Bacteria</taxon>
        <taxon>Bacillati</taxon>
        <taxon>Actinomycetota</taxon>
        <taxon>Actinomycetes</taxon>
        <taxon>Kitasatosporales</taxon>
        <taxon>Streptomycetaceae</taxon>
        <taxon>Streptomyces</taxon>
    </lineage>
</organism>
<feature type="domain" description="Coenzyme Q-binding protein COQ10 START" evidence="1">
    <location>
        <begin position="15"/>
        <end position="133"/>
    </location>
</feature>
<dbReference type="EMBL" id="BMVW01000013">
    <property type="protein sequence ID" value="GGZ28501.1"/>
    <property type="molecule type" value="Genomic_DNA"/>
</dbReference>
<dbReference type="InterPro" id="IPR005031">
    <property type="entry name" value="COQ10_START"/>
</dbReference>
<name>A0A918UR37_9ACTN</name>
<evidence type="ECO:0000313" key="3">
    <source>
        <dbReference type="Proteomes" id="UP000622166"/>
    </source>
</evidence>
<accession>A0A918UR37</accession>